<proteinExistence type="predicted"/>
<name>A0A060VSM4_ONCMY</name>
<dbReference type="InterPro" id="IPR036397">
    <property type="entry name" value="RNaseH_sf"/>
</dbReference>
<evidence type="ECO:0000313" key="2">
    <source>
        <dbReference type="Proteomes" id="UP000193380"/>
    </source>
</evidence>
<dbReference type="Gene3D" id="3.30.420.10">
    <property type="entry name" value="Ribonuclease H-like superfamily/Ribonuclease H"/>
    <property type="match status" value="1"/>
</dbReference>
<evidence type="ECO:0008006" key="3">
    <source>
        <dbReference type="Google" id="ProtNLM"/>
    </source>
</evidence>
<dbReference type="EMBL" id="FR904258">
    <property type="protein sequence ID" value="CDQ55979.1"/>
    <property type="molecule type" value="Genomic_DNA"/>
</dbReference>
<dbReference type="STRING" id="8022.A0A060VSM4"/>
<dbReference type="Proteomes" id="UP000193380">
    <property type="component" value="Unassembled WGS sequence"/>
</dbReference>
<dbReference type="GO" id="GO:0003676">
    <property type="term" value="F:nucleic acid binding"/>
    <property type="evidence" value="ECO:0007669"/>
    <property type="project" value="InterPro"/>
</dbReference>
<sequence>MAAQQGRSHCSKTAIKKPRFAIAHGDKDHTFWRNVLWSDETRIELFGHNHHRGSLQAEEHHPNPEARGWQHHVVGVFCCRRDWCTSQNRWHHEAGKLCGYIEATSQDINQEVKACVCVCVCFETTVQMGTSQCSHVFLLTSVYVCVCVCV</sequence>
<accession>A0A060VSM4</accession>
<organism evidence="1 2">
    <name type="scientific">Oncorhynchus mykiss</name>
    <name type="common">Rainbow trout</name>
    <name type="synonym">Salmo gairdneri</name>
    <dbReference type="NCBI Taxonomy" id="8022"/>
    <lineage>
        <taxon>Eukaryota</taxon>
        <taxon>Metazoa</taxon>
        <taxon>Chordata</taxon>
        <taxon>Craniata</taxon>
        <taxon>Vertebrata</taxon>
        <taxon>Euteleostomi</taxon>
        <taxon>Actinopterygii</taxon>
        <taxon>Neopterygii</taxon>
        <taxon>Teleostei</taxon>
        <taxon>Protacanthopterygii</taxon>
        <taxon>Salmoniformes</taxon>
        <taxon>Salmonidae</taxon>
        <taxon>Salmoninae</taxon>
        <taxon>Oncorhynchus</taxon>
    </lineage>
</organism>
<gene>
    <name evidence="1" type="ORF">GSONMT00064163001</name>
</gene>
<reference evidence="1" key="2">
    <citation type="submission" date="2014-03" db="EMBL/GenBank/DDBJ databases">
        <authorList>
            <person name="Genoscope - CEA"/>
        </authorList>
    </citation>
    <scope>NUCLEOTIDE SEQUENCE</scope>
</reference>
<evidence type="ECO:0000313" key="1">
    <source>
        <dbReference type="EMBL" id="CDQ55979.1"/>
    </source>
</evidence>
<dbReference type="PaxDb" id="8022-A0A060VSM4"/>
<protein>
    <recommendedName>
        <fullName evidence="3">Transposase Tc1-like domain-containing protein</fullName>
    </recommendedName>
</protein>
<reference evidence="1" key="1">
    <citation type="journal article" date="2014" name="Nat. Commun.">
        <title>The rainbow trout genome provides novel insights into evolution after whole-genome duplication in vertebrates.</title>
        <authorList>
            <person name="Berthelot C."/>
            <person name="Brunet F."/>
            <person name="Chalopin D."/>
            <person name="Juanchich A."/>
            <person name="Bernard M."/>
            <person name="Noel B."/>
            <person name="Bento P."/>
            <person name="Da Silva C."/>
            <person name="Labadie K."/>
            <person name="Alberti A."/>
            <person name="Aury J.M."/>
            <person name="Louis A."/>
            <person name="Dehais P."/>
            <person name="Bardou P."/>
            <person name="Montfort J."/>
            <person name="Klopp C."/>
            <person name="Cabau C."/>
            <person name="Gaspin C."/>
            <person name="Thorgaard G.H."/>
            <person name="Boussaha M."/>
            <person name="Quillet E."/>
            <person name="Guyomard R."/>
            <person name="Galiana D."/>
            <person name="Bobe J."/>
            <person name="Volff J.N."/>
            <person name="Genet C."/>
            <person name="Wincker P."/>
            <person name="Jaillon O."/>
            <person name="Roest Crollius H."/>
            <person name="Guiguen Y."/>
        </authorList>
    </citation>
    <scope>NUCLEOTIDE SEQUENCE [LARGE SCALE GENOMIC DNA]</scope>
</reference>
<dbReference type="AlphaFoldDB" id="A0A060VSM4"/>